<proteinExistence type="inferred from homology"/>
<feature type="non-terminal residue" evidence="10">
    <location>
        <position position="1"/>
    </location>
</feature>
<protein>
    <submittedName>
        <fullName evidence="10">Micos complex subunit mic60</fullName>
    </submittedName>
</protein>
<evidence type="ECO:0000313" key="10">
    <source>
        <dbReference type="EMBL" id="KAK7845475.1"/>
    </source>
</evidence>
<evidence type="ECO:0000256" key="5">
    <source>
        <dbReference type="ARBA" id="ARBA00022989"/>
    </source>
</evidence>
<dbReference type="GO" id="GO:0061617">
    <property type="term" value="C:MICOS complex"/>
    <property type="evidence" value="ECO:0007669"/>
    <property type="project" value="TreeGrafter"/>
</dbReference>
<keyword evidence="8" id="KW-0175">Coiled coil</keyword>
<keyword evidence="4" id="KW-0999">Mitochondrion inner membrane</keyword>
<evidence type="ECO:0000256" key="4">
    <source>
        <dbReference type="ARBA" id="ARBA00022792"/>
    </source>
</evidence>
<evidence type="ECO:0000256" key="7">
    <source>
        <dbReference type="ARBA" id="ARBA00023136"/>
    </source>
</evidence>
<evidence type="ECO:0000256" key="2">
    <source>
        <dbReference type="ARBA" id="ARBA00010877"/>
    </source>
</evidence>
<keyword evidence="7" id="KW-0472">Membrane</keyword>
<feature type="compositionally biased region" description="Basic and acidic residues" evidence="9">
    <location>
        <begin position="170"/>
        <end position="188"/>
    </location>
</feature>
<dbReference type="InterPro" id="IPR019133">
    <property type="entry name" value="MIC60"/>
</dbReference>
<evidence type="ECO:0000256" key="6">
    <source>
        <dbReference type="ARBA" id="ARBA00023128"/>
    </source>
</evidence>
<feature type="region of interest" description="Disordered" evidence="9">
    <location>
        <begin position="31"/>
        <end position="56"/>
    </location>
</feature>
<keyword evidence="11" id="KW-1185">Reference proteome</keyword>
<feature type="region of interest" description="Disordered" evidence="9">
    <location>
        <begin position="170"/>
        <end position="200"/>
    </location>
</feature>
<evidence type="ECO:0000256" key="9">
    <source>
        <dbReference type="SAM" id="MobiDB-lite"/>
    </source>
</evidence>
<dbReference type="AlphaFoldDB" id="A0AAW0L2J8"/>
<dbReference type="Proteomes" id="UP000237347">
    <property type="component" value="Unassembled WGS sequence"/>
</dbReference>
<comment type="similarity">
    <text evidence="2">Belongs to the MICOS complex subunit Mic60 family.</text>
</comment>
<keyword evidence="6" id="KW-0496">Mitochondrion</keyword>
<name>A0AAW0L2J8_QUESU</name>
<accession>A0AAW0L2J8</accession>
<sequence length="578" mass="63792">RFFKFHLAELLEESLGRFQLRHIPALLSSRKEFSSASQQKAPPKPGSTGKPPESGSSLPKVIFGSVAVGAVFFAAYQNGYLDQILGKQPHGPLREDKIGFEYRDVKDLQKPAGQLDTRGSEELNKFDNQHPGEQLESPDIKSTEEDTGKTLNEIHTAPVSTQDGAVLQESDTKTLPHQHISTENRPEDTLGNGSKPPGSLLEEYHLKDETEDIIATLISQGPNGYNHFPNEKEDLISSIGELNDGYITKDGKLVLDFLQAIHAAEKRQAELDAHVFVEEKRALKEKYEKELKDAAARELMQAEEVAMLDKDLKRERAKAVLALNALQEKLEEKLKMELKQKEIEEELKLKKLQELAKAELAAAITSEKAAQIEKMAEANLHINALCMAFYARSEEARQSHFAHKLALGAVALEDALSKGLPIQTEIDALRSYLDGGDKDPILDLVLSSLPEETRKNGTDTLLQLNHKFDALKGTLRHFSLIPPGGGGILAHSLAHIASWLKVKEVDQLGDGIESVINRVEGYLAEGKLAEAAAVLEEGVRGTQSAEIVSDWLRQVRNRAITEQALTLLQSYATAISLK</sequence>
<comment type="caution">
    <text evidence="10">The sequence shown here is derived from an EMBL/GenBank/DDBJ whole genome shotgun (WGS) entry which is preliminary data.</text>
</comment>
<feature type="coiled-coil region" evidence="8">
    <location>
        <begin position="277"/>
        <end position="355"/>
    </location>
</feature>
<dbReference type="PANTHER" id="PTHR15415:SF7">
    <property type="entry name" value="MICOS COMPLEX SUBUNIT MIC60"/>
    <property type="match status" value="1"/>
</dbReference>
<evidence type="ECO:0000256" key="3">
    <source>
        <dbReference type="ARBA" id="ARBA00022692"/>
    </source>
</evidence>
<dbReference type="EMBL" id="PKMF04000169">
    <property type="protein sequence ID" value="KAK7845475.1"/>
    <property type="molecule type" value="Genomic_DNA"/>
</dbReference>
<feature type="compositionally biased region" description="Basic and acidic residues" evidence="9">
    <location>
        <begin position="138"/>
        <end position="148"/>
    </location>
</feature>
<evidence type="ECO:0000256" key="1">
    <source>
        <dbReference type="ARBA" id="ARBA00004273"/>
    </source>
</evidence>
<gene>
    <name evidence="10" type="primary">mic60</name>
    <name evidence="10" type="ORF">CFP56_009248</name>
</gene>
<dbReference type="GO" id="GO:0042407">
    <property type="term" value="P:cristae formation"/>
    <property type="evidence" value="ECO:0007669"/>
    <property type="project" value="TreeGrafter"/>
</dbReference>
<dbReference type="PANTHER" id="PTHR15415">
    <property type="entry name" value="MITOFILIN"/>
    <property type="match status" value="1"/>
</dbReference>
<keyword evidence="3" id="KW-0812">Transmembrane</keyword>
<keyword evidence="5" id="KW-1133">Transmembrane helix</keyword>
<dbReference type="Pfam" id="PF09731">
    <property type="entry name" value="Mitofilin"/>
    <property type="match status" value="1"/>
</dbReference>
<organism evidence="10 11">
    <name type="scientific">Quercus suber</name>
    <name type="common">Cork oak</name>
    <dbReference type="NCBI Taxonomy" id="58331"/>
    <lineage>
        <taxon>Eukaryota</taxon>
        <taxon>Viridiplantae</taxon>
        <taxon>Streptophyta</taxon>
        <taxon>Embryophyta</taxon>
        <taxon>Tracheophyta</taxon>
        <taxon>Spermatophyta</taxon>
        <taxon>Magnoliopsida</taxon>
        <taxon>eudicotyledons</taxon>
        <taxon>Gunneridae</taxon>
        <taxon>Pentapetalae</taxon>
        <taxon>rosids</taxon>
        <taxon>fabids</taxon>
        <taxon>Fagales</taxon>
        <taxon>Fagaceae</taxon>
        <taxon>Quercus</taxon>
    </lineage>
</organism>
<reference evidence="10 11" key="1">
    <citation type="journal article" date="2018" name="Sci. Data">
        <title>The draft genome sequence of cork oak.</title>
        <authorList>
            <person name="Ramos A.M."/>
            <person name="Usie A."/>
            <person name="Barbosa P."/>
            <person name="Barros P.M."/>
            <person name="Capote T."/>
            <person name="Chaves I."/>
            <person name="Simoes F."/>
            <person name="Abreu I."/>
            <person name="Carrasquinho I."/>
            <person name="Faro C."/>
            <person name="Guimaraes J.B."/>
            <person name="Mendonca D."/>
            <person name="Nobrega F."/>
            <person name="Rodrigues L."/>
            <person name="Saibo N.J.M."/>
            <person name="Varela M.C."/>
            <person name="Egas C."/>
            <person name="Matos J."/>
            <person name="Miguel C.M."/>
            <person name="Oliveira M.M."/>
            <person name="Ricardo C.P."/>
            <person name="Goncalves S."/>
        </authorList>
    </citation>
    <scope>NUCLEOTIDE SEQUENCE [LARGE SCALE GENOMIC DNA]</scope>
    <source>
        <strain evidence="11">cv. HL8</strain>
    </source>
</reference>
<feature type="region of interest" description="Disordered" evidence="9">
    <location>
        <begin position="109"/>
        <end position="148"/>
    </location>
</feature>
<evidence type="ECO:0000313" key="11">
    <source>
        <dbReference type="Proteomes" id="UP000237347"/>
    </source>
</evidence>
<comment type="subcellular location">
    <subcellularLocation>
        <location evidence="1">Mitochondrion inner membrane</location>
    </subcellularLocation>
</comment>
<evidence type="ECO:0000256" key="8">
    <source>
        <dbReference type="SAM" id="Coils"/>
    </source>
</evidence>
<feature type="compositionally biased region" description="Basic and acidic residues" evidence="9">
    <location>
        <begin position="118"/>
        <end position="130"/>
    </location>
</feature>